<proteinExistence type="predicted"/>
<dbReference type="Proteomes" id="UP000231464">
    <property type="component" value="Unassembled WGS sequence"/>
</dbReference>
<evidence type="ECO:0000256" key="2">
    <source>
        <dbReference type="PIRSR" id="PIRSR601310-3"/>
    </source>
</evidence>
<dbReference type="EMBL" id="PFBP01000040">
    <property type="protein sequence ID" value="PIT89687.1"/>
    <property type="molecule type" value="Genomic_DNA"/>
</dbReference>
<feature type="domain" description="HIT" evidence="4">
    <location>
        <begin position="3"/>
        <end position="110"/>
    </location>
</feature>
<protein>
    <submittedName>
        <fullName evidence="5">HIT family protein</fullName>
    </submittedName>
</protein>
<evidence type="ECO:0000313" key="6">
    <source>
        <dbReference type="Proteomes" id="UP000231464"/>
    </source>
</evidence>
<dbReference type="PANTHER" id="PTHR46648:SF1">
    <property type="entry name" value="ADENOSINE 5'-MONOPHOSPHORAMIDASE HNT1"/>
    <property type="match status" value="1"/>
</dbReference>
<evidence type="ECO:0000256" key="1">
    <source>
        <dbReference type="PIRSR" id="PIRSR601310-1"/>
    </source>
</evidence>
<reference evidence="6" key="1">
    <citation type="submission" date="2017-09" db="EMBL/GenBank/DDBJ databases">
        <title>Depth-based differentiation of microbial function through sediment-hosted aquifers and enrichment of novel symbionts in the deep terrestrial subsurface.</title>
        <authorList>
            <person name="Probst A.J."/>
            <person name="Ladd B."/>
            <person name="Jarett J.K."/>
            <person name="Geller-Mcgrath D.E."/>
            <person name="Sieber C.M.K."/>
            <person name="Emerson J.B."/>
            <person name="Anantharaman K."/>
            <person name="Thomas B.C."/>
            <person name="Malmstrom R."/>
            <person name="Stieglmeier M."/>
            <person name="Klingl A."/>
            <person name="Woyke T."/>
            <person name="Ryan C.M."/>
            <person name="Banfield J.F."/>
        </authorList>
    </citation>
    <scope>NUCLEOTIDE SEQUENCE [LARGE SCALE GENOMIC DNA]</scope>
</reference>
<dbReference type="GO" id="GO:0009117">
    <property type="term" value="P:nucleotide metabolic process"/>
    <property type="evidence" value="ECO:0007669"/>
    <property type="project" value="TreeGrafter"/>
</dbReference>
<dbReference type="PROSITE" id="PS51084">
    <property type="entry name" value="HIT_2"/>
    <property type="match status" value="1"/>
</dbReference>
<dbReference type="AlphaFoldDB" id="A0A2M6WAA1"/>
<dbReference type="InterPro" id="IPR019808">
    <property type="entry name" value="Histidine_triad_CS"/>
</dbReference>
<dbReference type="SUPFAM" id="SSF54197">
    <property type="entry name" value="HIT-like"/>
    <property type="match status" value="1"/>
</dbReference>
<dbReference type="InterPro" id="IPR036265">
    <property type="entry name" value="HIT-like_sf"/>
</dbReference>
<evidence type="ECO:0000256" key="3">
    <source>
        <dbReference type="PROSITE-ProRule" id="PRU00464"/>
    </source>
</evidence>
<evidence type="ECO:0000259" key="4">
    <source>
        <dbReference type="PROSITE" id="PS51084"/>
    </source>
</evidence>
<dbReference type="InterPro" id="IPR011146">
    <property type="entry name" value="HIT-like"/>
</dbReference>
<dbReference type="InterPro" id="IPR001310">
    <property type="entry name" value="Histidine_triad_HIT"/>
</dbReference>
<dbReference type="PRINTS" id="PR00332">
    <property type="entry name" value="HISTRIAD"/>
</dbReference>
<dbReference type="PROSITE" id="PS00892">
    <property type="entry name" value="HIT_1"/>
    <property type="match status" value="1"/>
</dbReference>
<comment type="caution">
    <text evidence="5">The sequence shown here is derived from an EMBL/GenBank/DDBJ whole genome shotgun (WGS) entry which is preliminary data.</text>
</comment>
<dbReference type="Gene3D" id="3.30.428.10">
    <property type="entry name" value="HIT-like"/>
    <property type="match status" value="1"/>
</dbReference>
<name>A0A2M6WAA1_9BACT</name>
<feature type="short sequence motif" description="Histidine triad motif" evidence="2 3">
    <location>
        <begin position="95"/>
        <end position="99"/>
    </location>
</feature>
<organism evidence="5 6">
    <name type="scientific">Candidatus Kuenenbacteria bacterium CG10_big_fil_rev_8_21_14_0_10_36_11</name>
    <dbReference type="NCBI Taxonomy" id="1974618"/>
    <lineage>
        <taxon>Bacteria</taxon>
        <taxon>Candidatus Kueneniibacteriota</taxon>
    </lineage>
</organism>
<accession>A0A2M6WAA1</accession>
<dbReference type="PANTHER" id="PTHR46648">
    <property type="entry name" value="HIT FAMILY PROTEIN 1"/>
    <property type="match status" value="1"/>
</dbReference>
<dbReference type="Pfam" id="PF01230">
    <property type="entry name" value="HIT"/>
    <property type="match status" value="1"/>
</dbReference>
<evidence type="ECO:0000313" key="5">
    <source>
        <dbReference type="EMBL" id="PIT89687.1"/>
    </source>
</evidence>
<feature type="active site" description="Tele-AMP-histidine intermediate" evidence="1">
    <location>
        <position position="97"/>
    </location>
</feature>
<dbReference type="GO" id="GO:0003824">
    <property type="term" value="F:catalytic activity"/>
    <property type="evidence" value="ECO:0007669"/>
    <property type="project" value="InterPro"/>
</dbReference>
<dbReference type="InterPro" id="IPR039384">
    <property type="entry name" value="HINT"/>
</dbReference>
<sequence>MCIFCQIIANEIPAEKIYEDENILAFLDIHPNNFGHTLVLPKKHCENLFDADEKTLENLITIVKKISLAVKSAVEADGINIGINNGEAAGQIMPHLHIHVIPRFSNDGLVHWPSKEYGAGEMEKIGEKIREVIKSS</sequence>
<gene>
    <name evidence="5" type="ORF">COU23_02620</name>
</gene>
<dbReference type="CDD" id="cd01277">
    <property type="entry name" value="HINT_subgroup"/>
    <property type="match status" value="1"/>
</dbReference>